<protein>
    <submittedName>
        <fullName evidence="1">BtrH N-terminal domain-containing protein</fullName>
    </submittedName>
</protein>
<evidence type="ECO:0000313" key="2">
    <source>
        <dbReference type="Proteomes" id="UP001377168"/>
    </source>
</evidence>
<proteinExistence type="predicted"/>
<sequence>MNWKSGEHCESSTLANMLLNRGIDLSEPLIFGLGRGISFLYWHSKQMPAPFLGGRVKPDHLIRNATAALGVELFESETTSQAKAERELLAALDAGEVVGLKLDRFHLDYAHDSFHFAAHYLACVGYTPETYTVVETAGLGVQSTSRAGLAQARAAKGPMSSRSLSFRLGTSDFDPRALAGACREAIAATADDFLNPPITNMGHKGFQKAAKAMRGWCDALDEPAAAFGFLAHSIEDGGTGGGFFRTLWADFLDEAAELTGEPAYASVAGTYRELSTRWTRIAHLLRDESEPAAMRKAAEEVAVVLEDLGQAERDAMSKLAVMP</sequence>
<reference evidence="1" key="1">
    <citation type="submission" date="2024-03" db="EMBL/GenBank/DDBJ databases">
        <title>Novel Streptomyces species of biotechnological and ecological value are a feature of Machair soil.</title>
        <authorList>
            <person name="Prole J.R."/>
            <person name="Goodfellow M."/>
            <person name="Allenby N."/>
            <person name="Ward A.C."/>
        </authorList>
    </citation>
    <scope>NUCLEOTIDE SEQUENCE</scope>
    <source>
        <strain evidence="1">MS2.AVA.5</strain>
    </source>
</reference>
<organism evidence="1 2">
    <name type="scientific">Streptomyces achmelvichensis</name>
    <dbReference type="NCBI Taxonomy" id="3134111"/>
    <lineage>
        <taxon>Bacteria</taxon>
        <taxon>Bacillati</taxon>
        <taxon>Actinomycetota</taxon>
        <taxon>Actinomycetes</taxon>
        <taxon>Kitasatosporales</taxon>
        <taxon>Streptomycetaceae</taxon>
        <taxon>Streptomyces</taxon>
    </lineage>
</organism>
<name>A0ACC6PZZ3_9ACTN</name>
<evidence type="ECO:0000313" key="1">
    <source>
        <dbReference type="EMBL" id="MEJ8637042.1"/>
    </source>
</evidence>
<keyword evidence="2" id="KW-1185">Reference proteome</keyword>
<dbReference type="Proteomes" id="UP001377168">
    <property type="component" value="Unassembled WGS sequence"/>
</dbReference>
<gene>
    <name evidence="1" type="ORF">WKI67_27130</name>
</gene>
<dbReference type="EMBL" id="JBBKAJ010000022">
    <property type="protein sequence ID" value="MEJ8637042.1"/>
    <property type="molecule type" value="Genomic_DNA"/>
</dbReference>
<comment type="caution">
    <text evidence="1">The sequence shown here is derived from an EMBL/GenBank/DDBJ whole genome shotgun (WGS) entry which is preliminary data.</text>
</comment>
<accession>A0ACC6PZZ3</accession>